<dbReference type="AlphaFoldDB" id="A0A8B1NK10"/>
<dbReference type="SUPFAM" id="SSF53448">
    <property type="entry name" value="Nucleotide-diphospho-sugar transferases"/>
    <property type="match status" value="1"/>
</dbReference>
<organism evidence="3 4">
    <name type="scientific">Streptomyces auratus AGR0001</name>
    <dbReference type="NCBI Taxonomy" id="1160718"/>
    <lineage>
        <taxon>Bacteria</taxon>
        <taxon>Bacillati</taxon>
        <taxon>Actinomycetota</taxon>
        <taxon>Actinomycetes</taxon>
        <taxon>Kitasatosporales</taxon>
        <taxon>Streptomycetaceae</taxon>
        <taxon>Streptomyces</taxon>
    </lineage>
</organism>
<evidence type="ECO:0000313" key="3">
    <source>
        <dbReference type="EMBL" id="QTZ94863.1"/>
    </source>
</evidence>
<proteinExistence type="predicted"/>
<dbReference type="PANTHER" id="PTHR43777:SF1">
    <property type="entry name" value="MOLYBDENUM COFACTOR CYTIDYLYLTRANSFERASE"/>
    <property type="match status" value="1"/>
</dbReference>
<sequence>MAPTAPRDPGEQPLRARPDVPEGTREAGRLGGRVAGLLLAAGGGRRLGGRPKALLDHRGRPLVEHAARALRQGGCDPVHIVLGAAADAVRERAELSAYRIRYNPDWAQGMGSSLRVGLAALAGSGADAVVVSLVDQPGIGAAAVARVVAAYDGGGSLACAAYDGRRGHPVLFGADRWPDIAATATGDRGARAYLQQHAAALTLVECADVAEPYDIDTPEDLRRLE</sequence>
<dbReference type="KEGG" id="sauh:SU9_028275"/>
<accession>A0A8B1NK10</accession>
<feature type="compositionally biased region" description="Basic and acidic residues" evidence="1">
    <location>
        <begin position="8"/>
        <end position="27"/>
    </location>
</feature>
<gene>
    <name evidence="3" type="ORF">SU9_028275</name>
</gene>
<dbReference type="GO" id="GO:0016779">
    <property type="term" value="F:nucleotidyltransferase activity"/>
    <property type="evidence" value="ECO:0007669"/>
    <property type="project" value="UniProtKB-ARBA"/>
</dbReference>
<evidence type="ECO:0000259" key="2">
    <source>
        <dbReference type="Pfam" id="PF12804"/>
    </source>
</evidence>
<feature type="region of interest" description="Disordered" evidence="1">
    <location>
        <begin position="1"/>
        <end position="27"/>
    </location>
</feature>
<evidence type="ECO:0000313" key="4">
    <source>
        <dbReference type="Proteomes" id="UP000009036"/>
    </source>
</evidence>
<dbReference type="Gene3D" id="3.90.550.10">
    <property type="entry name" value="Spore Coat Polysaccharide Biosynthesis Protein SpsA, Chain A"/>
    <property type="match status" value="1"/>
</dbReference>
<reference evidence="3" key="2">
    <citation type="submission" date="2021-04" db="EMBL/GenBank/DDBJ databases">
        <authorList>
            <person name="Wen M.-L."/>
            <person name="Han X.-L."/>
            <person name="Xiong J."/>
        </authorList>
    </citation>
    <scope>NUCLEOTIDE SEQUENCE</scope>
    <source>
        <strain evidence="3">AGR0001</strain>
    </source>
</reference>
<keyword evidence="3" id="KW-0808">Transferase</keyword>
<feature type="domain" description="MobA-like NTP transferase" evidence="2">
    <location>
        <begin position="36"/>
        <end position="198"/>
    </location>
</feature>
<protein>
    <submittedName>
        <fullName evidence="3">Nucleotidyltransferase family protein</fullName>
    </submittedName>
</protein>
<dbReference type="InterPro" id="IPR025877">
    <property type="entry name" value="MobA-like_NTP_Trfase"/>
</dbReference>
<dbReference type="InterPro" id="IPR029044">
    <property type="entry name" value="Nucleotide-diphossugar_trans"/>
</dbReference>
<dbReference type="CDD" id="cd04182">
    <property type="entry name" value="GT_2_like_f"/>
    <property type="match status" value="1"/>
</dbReference>
<keyword evidence="4" id="KW-1185">Reference proteome</keyword>
<name>A0A8B1NK10_9ACTN</name>
<dbReference type="EMBL" id="CP072931">
    <property type="protein sequence ID" value="QTZ94863.1"/>
    <property type="molecule type" value="Genomic_DNA"/>
</dbReference>
<evidence type="ECO:0000256" key="1">
    <source>
        <dbReference type="SAM" id="MobiDB-lite"/>
    </source>
</evidence>
<dbReference type="PANTHER" id="PTHR43777">
    <property type="entry name" value="MOLYBDENUM COFACTOR CYTIDYLYLTRANSFERASE"/>
    <property type="match status" value="1"/>
</dbReference>
<dbReference type="Proteomes" id="UP000009036">
    <property type="component" value="Chromosome"/>
</dbReference>
<dbReference type="Pfam" id="PF12804">
    <property type="entry name" value="NTP_transf_3"/>
    <property type="match status" value="1"/>
</dbReference>
<reference evidence="3" key="1">
    <citation type="journal article" date="2012" name="J. Bacteriol.">
        <title>Genome Sequence of Streptomyces auratus Strain AGR0001, a Phoslactomycin-Producing Actinomycete.</title>
        <authorList>
            <person name="Han X."/>
            <person name="Li M."/>
            <person name="Ding Z."/>
            <person name="Zhao J."/>
            <person name="Ji K."/>
            <person name="Wen M."/>
            <person name="Lu T."/>
        </authorList>
    </citation>
    <scope>NUCLEOTIDE SEQUENCE</scope>
    <source>
        <strain evidence="3">AGR0001</strain>
    </source>
</reference>